<accession>A0A8S9G2P7</accession>
<feature type="region of interest" description="Disordered" evidence="1">
    <location>
        <begin position="1"/>
        <end position="68"/>
    </location>
</feature>
<organism evidence="2 3">
    <name type="scientific">Brassica cretica</name>
    <name type="common">Mustard</name>
    <dbReference type="NCBI Taxonomy" id="69181"/>
    <lineage>
        <taxon>Eukaryota</taxon>
        <taxon>Viridiplantae</taxon>
        <taxon>Streptophyta</taxon>
        <taxon>Embryophyta</taxon>
        <taxon>Tracheophyta</taxon>
        <taxon>Spermatophyta</taxon>
        <taxon>Magnoliopsida</taxon>
        <taxon>eudicotyledons</taxon>
        <taxon>Gunneridae</taxon>
        <taxon>Pentapetalae</taxon>
        <taxon>rosids</taxon>
        <taxon>malvids</taxon>
        <taxon>Brassicales</taxon>
        <taxon>Brassicaceae</taxon>
        <taxon>Brassiceae</taxon>
        <taxon>Brassica</taxon>
    </lineage>
</organism>
<feature type="compositionally biased region" description="Basic residues" evidence="1">
    <location>
        <begin position="33"/>
        <end position="49"/>
    </location>
</feature>
<dbReference type="EMBL" id="QGKW02002228">
    <property type="protein sequence ID" value="KAF2538897.1"/>
    <property type="molecule type" value="Genomic_DNA"/>
</dbReference>
<proteinExistence type="predicted"/>
<sequence>MTPETREPPETSYTRPYLRSEEPKKPETICISKRGRGIVKGKGKKKEKREKKGVSGDDSASNAGRERW</sequence>
<dbReference type="Proteomes" id="UP000712281">
    <property type="component" value="Unassembled WGS sequence"/>
</dbReference>
<protein>
    <submittedName>
        <fullName evidence="2">Uncharacterized protein</fullName>
    </submittedName>
</protein>
<comment type="caution">
    <text evidence="2">The sequence shown here is derived from an EMBL/GenBank/DDBJ whole genome shotgun (WGS) entry which is preliminary data.</text>
</comment>
<dbReference type="AlphaFoldDB" id="A0A8S9G2P7"/>
<name>A0A8S9G2P7_BRACR</name>
<gene>
    <name evidence="2" type="ORF">F2Q68_00021358</name>
</gene>
<evidence type="ECO:0000256" key="1">
    <source>
        <dbReference type="SAM" id="MobiDB-lite"/>
    </source>
</evidence>
<evidence type="ECO:0000313" key="3">
    <source>
        <dbReference type="Proteomes" id="UP000712281"/>
    </source>
</evidence>
<reference evidence="2" key="1">
    <citation type="submission" date="2019-12" db="EMBL/GenBank/DDBJ databases">
        <title>Genome sequencing and annotation of Brassica cretica.</title>
        <authorList>
            <person name="Studholme D.J."/>
            <person name="Sarris P.F."/>
        </authorList>
    </citation>
    <scope>NUCLEOTIDE SEQUENCE</scope>
    <source>
        <strain evidence="2">PFS-001/15</strain>
        <tissue evidence="2">Leaf</tissue>
    </source>
</reference>
<feature type="compositionally biased region" description="Basic and acidic residues" evidence="1">
    <location>
        <begin position="18"/>
        <end position="27"/>
    </location>
</feature>
<evidence type="ECO:0000313" key="2">
    <source>
        <dbReference type="EMBL" id="KAF2538897.1"/>
    </source>
</evidence>